<keyword evidence="4" id="KW-0418">Kinase</keyword>
<evidence type="ECO:0000256" key="1">
    <source>
        <dbReference type="ARBA" id="ARBA00022527"/>
    </source>
</evidence>
<keyword evidence="5" id="KW-1185">Reference proteome</keyword>
<dbReference type="Proteomes" id="UP000238362">
    <property type="component" value="Unassembled WGS sequence"/>
</dbReference>
<dbReference type="PANTHER" id="PTHR35526:SF3">
    <property type="entry name" value="ANTI-SIGMA-F FACTOR RSBW"/>
    <property type="match status" value="1"/>
</dbReference>
<evidence type="ECO:0000256" key="2">
    <source>
        <dbReference type="SAM" id="MobiDB-lite"/>
    </source>
</evidence>
<protein>
    <submittedName>
        <fullName evidence="4">Anti-sigma regulatory factor (Ser/Thr protein kinase)</fullName>
    </submittedName>
</protein>
<comment type="caution">
    <text evidence="4">The sequence shown here is derived from an EMBL/GenBank/DDBJ whole genome shotgun (WGS) entry which is preliminary data.</text>
</comment>
<dbReference type="EMBL" id="PVNH01000001">
    <property type="protein sequence ID" value="PRX50937.1"/>
    <property type="molecule type" value="Genomic_DNA"/>
</dbReference>
<sequence>MTPHHHSATAAGQSPPRDVPAHGTGTGRSTGDVLARRARAGRGPAEAQVLPGLPPQPSSVTRARDFVRRVLAGWALPRRRIEEIALVATELVTNSLEHARSASDLTVRLHRGTLVLTVADRSSTAPVLRPAESRAVRGRGIRLVAALADDWGCTPTGTGKRVWARFSTAPA</sequence>
<dbReference type="Gene3D" id="3.30.565.10">
    <property type="entry name" value="Histidine kinase-like ATPase, C-terminal domain"/>
    <property type="match status" value="1"/>
</dbReference>
<dbReference type="InterPro" id="IPR003594">
    <property type="entry name" value="HATPase_dom"/>
</dbReference>
<accession>A0A2T0M2H4</accession>
<dbReference type="SUPFAM" id="SSF55874">
    <property type="entry name" value="ATPase domain of HSP90 chaperone/DNA topoisomerase II/histidine kinase"/>
    <property type="match status" value="1"/>
</dbReference>
<feature type="region of interest" description="Disordered" evidence="2">
    <location>
        <begin position="1"/>
        <end position="57"/>
    </location>
</feature>
<dbReference type="RefSeq" id="WP_106176479.1">
    <property type="nucleotide sequence ID" value="NZ_PVNH01000001.1"/>
</dbReference>
<dbReference type="InterPro" id="IPR036890">
    <property type="entry name" value="HATPase_C_sf"/>
</dbReference>
<evidence type="ECO:0000313" key="4">
    <source>
        <dbReference type="EMBL" id="PRX50937.1"/>
    </source>
</evidence>
<dbReference type="AlphaFoldDB" id="A0A2T0M2H4"/>
<dbReference type="InterPro" id="IPR050267">
    <property type="entry name" value="Anti-sigma-factor_SerPK"/>
</dbReference>
<keyword evidence="4" id="KW-0808">Transferase</keyword>
<organism evidence="4 5">
    <name type="scientific">Prauserella shujinwangii</name>
    <dbReference type="NCBI Taxonomy" id="1453103"/>
    <lineage>
        <taxon>Bacteria</taxon>
        <taxon>Bacillati</taxon>
        <taxon>Actinomycetota</taxon>
        <taxon>Actinomycetes</taxon>
        <taxon>Pseudonocardiales</taxon>
        <taxon>Pseudonocardiaceae</taxon>
        <taxon>Prauserella</taxon>
    </lineage>
</organism>
<feature type="domain" description="Histidine kinase/HSP90-like ATPase" evidence="3">
    <location>
        <begin position="54"/>
        <end position="165"/>
    </location>
</feature>
<name>A0A2T0M2H4_9PSEU</name>
<evidence type="ECO:0000313" key="5">
    <source>
        <dbReference type="Proteomes" id="UP000238362"/>
    </source>
</evidence>
<proteinExistence type="predicted"/>
<dbReference type="PANTHER" id="PTHR35526">
    <property type="entry name" value="ANTI-SIGMA-F FACTOR RSBW-RELATED"/>
    <property type="match status" value="1"/>
</dbReference>
<dbReference type="Pfam" id="PF13581">
    <property type="entry name" value="HATPase_c_2"/>
    <property type="match status" value="1"/>
</dbReference>
<reference evidence="4 5" key="1">
    <citation type="submission" date="2018-03" db="EMBL/GenBank/DDBJ databases">
        <title>Genomic Encyclopedia of Type Strains, Phase III (KMG-III): the genomes of soil and plant-associated and newly described type strains.</title>
        <authorList>
            <person name="Whitman W."/>
        </authorList>
    </citation>
    <scope>NUCLEOTIDE SEQUENCE [LARGE SCALE GENOMIC DNA]</scope>
    <source>
        <strain evidence="4 5">CGMCC 4.7125</strain>
    </source>
</reference>
<keyword evidence="1" id="KW-0723">Serine/threonine-protein kinase</keyword>
<dbReference type="GO" id="GO:0004674">
    <property type="term" value="F:protein serine/threonine kinase activity"/>
    <property type="evidence" value="ECO:0007669"/>
    <property type="project" value="UniProtKB-KW"/>
</dbReference>
<dbReference type="CDD" id="cd16936">
    <property type="entry name" value="HATPase_RsbW-like"/>
    <property type="match status" value="1"/>
</dbReference>
<gene>
    <name evidence="4" type="ORF">B0I33_10188</name>
</gene>
<evidence type="ECO:0000259" key="3">
    <source>
        <dbReference type="Pfam" id="PF13581"/>
    </source>
</evidence>
<dbReference type="OrthoDB" id="3527613at2"/>